<accession>A0A452J7F6</accession>
<reference evidence="1" key="2">
    <citation type="submission" date="2025-08" db="UniProtKB">
        <authorList>
            <consortium name="Ensembl"/>
        </authorList>
    </citation>
    <scope>IDENTIFICATION</scope>
</reference>
<evidence type="ECO:0000313" key="1">
    <source>
        <dbReference type="Ensembl" id="ENSGAGP00000036455.1"/>
    </source>
</evidence>
<reference evidence="1" key="3">
    <citation type="submission" date="2025-09" db="UniProtKB">
        <authorList>
            <consortium name="Ensembl"/>
        </authorList>
    </citation>
    <scope>IDENTIFICATION</scope>
</reference>
<protein>
    <submittedName>
        <fullName evidence="1">Uncharacterized protein</fullName>
    </submittedName>
</protein>
<sequence length="132" mass="13845">MSLQYSVLSRKLPGKLRCGLASVKPILPSQSWDRTQESWPLALPPAPHYTHLLCLFGGEEAGLPASREVAVHLEGVPGAALVGVDPVLAWGWGGSVHKESSSPDCPDRAPCCPLAPPSAAQPLAPPWGNGEP</sequence>
<reference evidence="2" key="1">
    <citation type="journal article" date="2017" name="PLoS ONE">
        <title>The Agassiz's desert tortoise genome provides a resource for the conservation of a threatened species.</title>
        <authorList>
            <person name="Tollis M."/>
            <person name="DeNardo D.F."/>
            <person name="Cornelius J.A."/>
            <person name="Dolby G.A."/>
            <person name="Edwards T."/>
            <person name="Henen B.T."/>
            <person name="Karl A.E."/>
            <person name="Murphy R.W."/>
            <person name="Kusumi K."/>
        </authorList>
    </citation>
    <scope>NUCLEOTIDE SEQUENCE [LARGE SCALE GENOMIC DNA]</scope>
</reference>
<proteinExistence type="predicted"/>
<dbReference type="Ensembl" id="ENSGAGT00000041288.1">
    <property type="protein sequence ID" value="ENSGAGP00000036455.1"/>
    <property type="gene ID" value="ENSGAGG00000025855.1"/>
</dbReference>
<keyword evidence="2" id="KW-1185">Reference proteome</keyword>
<evidence type="ECO:0000313" key="2">
    <source>
        <dbReference type="Proteomes" id="UP000291020"/>
    </source>
</evidence>
<organism evidence="1 2">
    <name type="scientific">Gopherus agassizii</name>
    <name type="common">Agassiz's desert tortoise</name>
    <dbReference type="NCBI Taxonomy" id="38772"/>
    <lineage>
        <taxon>Eukaryota</taxon>
        <taxon>Metazoa</taxon>
        <taxon>Chordata</taxon>
        <taxon>Craniata</taxon>
        <taxon>Vertebrata</taxon>
        <taxon>Euteleostomi</taxon>
        <taxon>Archelosauria</taxon>
        <taxon>Testudinata</taxon>
        <taxon>Testudines</taxon>
        <taxon>Cryptodira</taxon>
        <taxon>Durocryptodira</taxon>
        <taxon>Testudinoidea</taxon>
        <taxon>Testudinidae</taxon>
        <taxon>Gopherus</taxon>
    </lineage>
</organism>
<name>A0A452J7F6_9SAUR</name>
<dbReference type="Proteomes" id="UP000291020">
    <property type="component" value="Unassembled WGS sequence"/>
</dbReference>
<dbReference type="AlphaFoldDB" id="A0A452J7F6"/>